<evidence type="ECO:0000313" key="6">
    <source>
        <dbReference type="Proteomes" id="UP000005237"/>
    </source>
</evidence>
<dbReference type="GO" id="GO:0006313">
    <property type="term" value="P:DNA transposition"/>
    <property type="evidence" value="ECO:0007669"/>
    <property type="project" value="InterPro"/>
</dbReference>
<dbReference type="EnsemblMetazoa" id="CJA14191a.1">
    <property type="protein sequence ID" value="CJA14191a.1"/>
    <property type="gene ID" value="WBGene00133395"/>
</dbReference>
<evidence type="ECO:0000259" key="3">
    <source>
        <dbReference type="Pfam" id="PF01498"/>
    </source>
</evidence>
<dbReference type="SUPFAM" id="SSF46689">
    <property type="entry name" value="Homeodomain-like"/>
    <property type="match status" value="2"/>
</dbReference>
<dbReference type="Gene3D" id="3.30.420.10">
    <property type="entry name" value="Ribonuclease H-like superfamily/Ribonuclease H"/>
    <property type="match status" value="1"/>
</dbReference>
<comment type="subcellular location">
    <subcellularLocation>
        <location evidence="1">Nucleus</location>
    </subcellularLocation>
</comment>
<evidence type="ECO:0000313" key="5">
    <source>
        <dbReference type="EnsemblMetazoa" id="CJA14191a.1"/>
    </source>
</evidence>
<evidence type="ECO:0000259" key="4">
    <source>
        <dbReference type="Pfam" id="PF11427"/>
    </source>
</evidence>
<dbReference type="InterPro" id="IPR025898">
    <property type="entry name" value="Tc3_transposase_DNA-bd_dom"/>
</dbReference>
<dbReference type="InterPro" id="IPR009057">
    <property type="entry name" value="Homeodomain-like_sf"/>
</dbReference>
<feature type="region of interest" description="Disordered" evidence="2">
    <location>
        <begin position="350"/>
        <end position="381"/>
    </location>
</feature>
<sequence>MAIICGRQMGLDMPTLAKQFKTSKSVIWATSNTPNLSKATGRPLKTLSRDDRIIVRMSKKNPRLTSTDINSELEDHYGVQVSKDTVKRRLRHALLFRRRPVNKPMIPDKNRSARLDDESKYLMIGTNRVTLVRRPGDKRNDPKYQVPTVKHGGGNVMMWGCFHANGVGSLIRITGTMESYMYKDILEKEMIPSGRSQMGTGWLFQQDNDPKHSSHFFKDWTHSIDQQLLSLSPLWVVLQSSTQREQAQLDIFKDFGKSTYQISQCLNSIRNFIRRYLANPIFYGTRASSGRPRKLAEQDESRVVKYLLNQEKSVNHTLGELQLGFCRRTVLNIIRRSGVVGTYYQANMTPSPTKSDAADDNKENSNQQVTNKDERTLTPAKKEEVVTTEHWISVNTKDKTTGQYLHQIFIAKTRTLWKLHEFEWKMYDVYEDFPIVDFKDARPFATMLDVAEWFTKPEEERNALRAAGKVPNKIYAIATHSGFEKGLLNMALAKKTEKSPAERVMSPIMPAKAAKIFGISPLDQLGAAIASNPRRGYPVADTVSQPIRTLVSPFMVTVSDLVKKDYKVELAKQVDGLIHQPMQLNQSKWCDENFRIFQRLHQGESLPENRNN</sequence>
<dbReference type="Gene3D" id="1.10.10.10">
    <property type="entry name" value="Winged helix-like DNA-binding domain superfamily/Winged helix DNA-binding domain"/>
    <property type="match status" value="1"/>
</dbReference>
<dbReference type="GO" id="GO:0015074">
    <property type="term" value="P:DNA integration"/>
    <property type="evidence" value="ECO:0007669"/>
    <property type="project" value="InterPro"/>
</dbReference>
<dbReference type="InterPro" id="IPR052338">
    <property type="entry name" value="Transposase_5"/>
</dbReference>
<reference evidence="6" key="1">
    <citation type="submission" date="2010-08" db="EMBL/GenBank/DDBJ databases">
        <authorList>
            <consortium name="Caenorhabditis japonica Sequencing Consortium"/>
            <person name="Wilson R.K."/>
        </authorList>
    </citation>
    <scope>NUCLEOTIDE SEQUENCE [LARGE SCALE GENOMIC DNA]</scope>
    <source>
        <strain evidence="6">DF5081</strain>
    </source>
</reference>
<evidence type="ECO:0000256" key="1">
    <source>
        <dbReference type="ARBA" id="ARBA00004123"/>
    </source>
</evidence>
<dbReference type="InterPro" id="IPR002492">
    <property type="entry name" value="Transposase_Tc1-like"/>
</dbReference>
<accession>A0A8R1DW13</accession>
<dbReference type="PANTHER" id="PTHR23022:SF134">
    <property type="entry name" value="TRANSPOSABLE ELEMENT TC1 TRANSPOSASE"/>
    <property type="match status" value="1"/>
</dbReference>
<dbReference type="Pfam" id="PF11427">
    <property type="entry name" value="HTH_Tnp_Tc3_1"/>
    <property type="match status" value="1"/>
</dbReference>
<dbReference type="AlphaFoldDB" id="A0A8R1DW13"/>
<feature type="compositionally biased region" description="Basic and acidic residues" evidence="2">
    <location>
        <begin position="371"/>
        <end position="381"/>
    </location>
</feature>
<feature type="domain" description="Transposase Tc1-like" evidence="3">
    <location>
        <begin position="51"/>
        <end position="115"/>
    </location>
</feature>
<protein>
    <recommendedName>
        <fullName evidence="7">Transposase Tc1-like domain-containing protein</fullName>
    </recommendedName>
</protein>
<feature type="domain" description="Tc3 transposase DNA binding" evidence="4">
    <location>
        <begin position="244"/>
        <end position="285"/>
    </location>
</feature>
<dbReference type="PANTHER" id="PTHR23022">
    <property type="entry name" value="TRANSPOSABLE ELEMENT-RELATED"/>
    <property type="match status" value="1"/>
</dbReference>
<keyword evidence="6" id="KW-1185">Reference proteome</keyword>
<proteinExistence type="predicted"/>
<dbReference type="Pfam" id="PF01498">
    <property type="entry name" value="HTH_Tnp_Tc3_2"/>
    <property type="match status" value="1"/>
</dbReference>
<dbReference type="GO" id="GO:0003677">
    <property type="term" value="F:DNA binding"/>
    <property type="evidence" value="ECO:0007669"/>
    <property type="project" value="InterPro"/>
</dbReference>
<evidence type="ECO:0000256" key="2">
    <source>
        <dbReference type="SAM" id="MobiDB-lite"/>
    </source>
</evidence>
<dbReference type="InterPro" id="IPR036388">
    <property type="entry name" value="WH-like_DNA-bd_sf"/>
</dbReference>
<organism evidence="5 6">
    <name type="scientific">Caenorhabditis japonica</name>
    <dbReference type="NCBI Taxonomy" id="281687"/>
    <lineage>
        <taxon>Eukaryota</taxon>
        <taxon>Metazoa</taxon>
        <taxon>Ecdysozoa</taxon>
        <taxon>Nematoda</taxon>
        <taxon>Chromadorea</taxon>
        <taxon>Rhabditida</taxon>
        <taxon>Rhabditina</taxon>
        <taxon>Rhabditomorpha</taxon>
        <taxon>Rhabditoidea</taxon>
        <taxon>Rhabditidae</taxon>
        <taxon>Peloderinae</taxon>
        <taxon>Caenorhabditis</taxon>
    </lineage>
</organism>
<dbReference type="InterPro" id="IPR036397">
    <property type="entry name" value="RNaseH_sf"/>
</dbReference>
<name>A0A8R1DW13_CAEJA</name>
<reference evidence="5" key="2">
    <citation type="submission" date="2022-06" db="UniProtKB">
        <authorList>
            <consortium name="EnsemblMetazoa"/>
        </authorList>
    </citation>
    <scope>IDENTIFICATION</scope>
    <source>
        <strain evidence="5">DF5081</strain>
    </source>
</reference>
<evidence type="ECO:0008006" key="7">
    <source>
        <dbReference type="Google" id="ProtNLM"/>
    </source>
</evidence>
<dbReference type="GO" id="GO:0005634">
    <property type="term" value="C:nucleus"/>
    <property type="evidence" value="ECO:0007669"/>
    <property type="project" value="UniProtKB-SubCell"/>
</dbReference>
<dbReference type="Proteomes" id="UP000005237">
    <property type="component" value="Unassembled WGS sequence"/>
</dbReference>